<name>A0A1Y2CGZ6_9FUNG</name>
<dbReference type="EMBL" id="MCGO01000016">
    <property type="protein sequence ID" value="ORY46320.1"/>
    <property type="molecule type" value="Genomic_DNA"/>
</dbReference>
<evidence type="ECO:0000313" key="2">
    <source>
        <dbReference type="Proteomes" id="UP000193642"/>
    </source>
</evidence>
<accession>A0A1Y2CGZ6</accession>
<gene>
    <name evidence="1" type="ORF">BCR33DRAFT_715443</name>
</gene>
<dbReference type="AlphaFoldDB" id="A0A1Y2CGZ6"/>
<protein>
    <submittedName>
        <fullName evidence="1">Uncharacterized protein</fullName>
    </submittedName>
</protein>
<sequence>MQEALMATQLTEPTPHAHSAFADLISGSASENENENDNDSENDNENYSPLEQLAIPIGLRLVVNLAEFQAHTDSALDVYVSDDGSISGFNLHSMAEVYNSGKPKENQKFVKDFLKLESMLKMKENLGYEFGFACGPRLLRSRQLAFITPNLTVVSMFTAWLYNYKEFISAAIKQIGLLSFTVADLQKSVNRMLEQEALDRILVQNARAASQARPIFEFKPKRTYVPATASVASDKRQRIVALSVESGLQLVRHLKTTAPSSWTNLPPISSKLKTPKQPDYSQKITDGKKAANSLLIEEPLEQLGERIYEEEAENTLLKALSAAVIAKDVKKSEHLMRQLKEATTKYENLVRSLDGCSL</sequence>
<keyword evidence="2" id="KW-1185">Reference proteome</keyword>
<comment type="caution">
    <text evidence="1">The sequence shown here is derived from an EMBL/GenBank/DDBJ whole genome shotgun (WGS) entry which is preliminary data.</text>
</comment>
<proteinExistence type="predicted"/>
<dbReference type="Proteomes" id="UP000193642">
    <property type="component" value="Unassembled WGS sequence"/>
</dbReference>
<organism evidence="1 2">
    <name type="scientific">Rhizoclosmatium globosum</name>
    <dbReference type="NCBI Taxonomy" id="329046"/>
    <lineage>
        <taxon>Eukaryota</taxon>
        <taxon>Fungi</taxon>
        <taxon>Fungi incertae sedis</taxon>
        <taxon>Chytridiomycota</taxon>
        <taxon>Chytridiomycota incertae sedis</taxon>
        <taxon>Chytridiomycetes</taxon>
        <taxon>Chytridiales</taxon>
        <taxon>Chytriomycetaceae</taxon>
        <taxon>Rhizoclosmatium</taxon>
    </lineage>
</organism>
<reference evidence="1 2" key="1">
    <citation type="submission" date="2016-07" db="EMBL/GenBank/DDBJ databases">
        <title>Pervasive Adenine N6-methylation of Active Genes in Fungi.</title>
        <authorList>
            <consortium name="DOE Joint Genome Institute"/>
            <person name="Mondo S.J."/>
            <person name="Dannebaum R.O."/>
            <person name="Kuo R.C."/>
            <person name="Labutti K."/>
            <person name="Haridas S."/>
            <person name="Kuo A."/>
            <person name="Salamov A."/>
            <person name="Ahrendt S.R."/>
            <person name="Lipzen A."/>
            <person name="Sullivan W."/>
            <person name="Andreopoulos W.B."/>
            <person name="Clum A."/>
            <person name="Lindquist E."/>
            <person name="Daum C."/>
            <person name="Ramamoorthy G.K."/>
            <person name="Gryganskyi A."/>
            <person name="Culley D."/>
            <person name="Magnuson J.K."/>
            <person name="James T.Y."/>
            <person name="O'Malley M.A."/>
            <person name="Stajich J.E."/>
            <person name="Spatafora J.W."/>
            <person name="Visel A."/>
            <person name="Grigoriev I.V."/>
        </authorList>
    </citation>
    <scope>NUCLEOTIDE SEQUENCE [LARGE SCALE GENOMIC DNA]</scope>
    <source>
        <strain evidence="1 2">JEL800</strain>
    </source>
</reference>
<evidence type="ECO:0000313" key="1">
    <source>
        <dbReference type="EMBL" id="ORY46320.1"/>
    </source>
</evidence>